<dbReference type="Gramene" id="PNW71042">
    <property type="protein sequence ID" value="PNW71042"/>
    <property type="gene ID" value="CHLRE_17g743997v5"/>
</dbReference>
<dbReference type="AlphaFoldDB" id="A0A2K3CRX8"/>
<name>A0A2K3CRX8_CHLRE</name>
<protein>
    <submittedName>
        <fullName evidence="2">Uncharacterized protein</fullName>
    </submittedName>
</protein>
<organism evidence="2 3">
    <name type="scientific">Chlamydomonas reinhardtii</name>
    <name type="common">Chlamydomonas smithii</name>
    <dbReference type="NCBI Taxonomy" id="3055"/>
    <lineage>
        <taxon>Eukaryota</taxon>
        <taxon>Viridiplantae</taxon>
        <taxon>Chlorophyta</taxon>
        <taxon>core chlorophytes</taxon>
        <taxon>Chlorophyceae</taxon>
        <taxon>CS clade</taxon>
        <taxon>Chlamydomonadales</taxon>
        <taxon>Chlamydomonadaceae</taxon>
        <taxon>Chlamydomonas</taxon>
    </lineage>
</organism>
<feature type="region of interest" description="Disordered" evidence="1">
    <location>
        <begin position="68"/>
        <end position="102"/>
    </location>
</feature>
<dbReference type="Proteomes" id="UP000006906">
    <property type="component" value="Chromosome 17"/>
</dbReference>
<reference evidence="2 3" key="1">
    <citation type="journal article" date="2007" name="Science">
        <title>The Chlamydomonas genome reveals the evolution of key animal and plant functions.</title>
        <authorList>
            <person name="Merchant S.S."/>
            <person name="Prochnik S.E."/>
            <person name="Vallon O."/>
            <person name="Harris E.H."/>
            <person name="Karpowicz S.J."/>
            <person name="Witman G.B."/>
            <person name="Terry A."/>
            <person name="Salamov A."/>
            <person name="Fritz-Laylin L.K."/>
            <person name="Marechal-Drouard L."/>
            <person name="Marshall W.F."/>
            <person name="Qu L.H."/>
            <person name="Nelson D.R."/>
            <person name="Sanderfoot A.A."/>
            <person name="Spalding M.H."/>
            <person name="Kapitonov V.V."/>
            <person name="Ren Q."/>
            <person name="Ferris P."/>
            <person name="Lindquist E."/>
            <person name="Shapiro H."/>
            <person name="Lucas S.M."/>
            <person name="Grimwood J."/>
            <person name="Schmutz J."/>
            <person name="Cardol P."/>
            <person name="Cerutti H."/>
            <person name="Chanfreau G."/>
            <person name="Chen C.L."/>
            <person name="Cognat V."/>
            <person name="Croft M.T."/>
            <person name="Dent R."/>
            <person name="Dutcher S."/>
            <person name="Fernandez E."/>
            <person name="Fukuzawa H."/>
            <person name="Gonzalez-Ballester D."/>
            <person name="Gonzalez-Halphen D."/>
            <person name="Hallmann A."/>
            <person name="Hanikenne M."/>
            <person name="Hippler M."/>
            <person name="Inwood W."/>
            <person name="Jabbari K."/>
            <person name="Kalanon M."/>
            <person name="Kuras R."/>
            <person name="Lefebvre P.A."/>
            <person name="Lemaire S.D."/>
            <person name="Lobanov A.V."/>
            <person name="Lohr M."/>
            <person name="Manuell A."/>
            <person name="Meier I."/>
            <person name="Mets L."/>
            <person name="Mittag M."/>
            <person name="Mittelmeier T."/>
            <person name="Moroney J.V."/>
            <person name="Moseley J."/>
            <person name="Napoli C."/>
            <person name="Nedelcu A.M."/>
            <person name="Niyogi K."/>
            <person name="Novoselov S.V."/>
            <person name="Paulsen I.T."/>
            <person name="Pazour G."/>
            <person name="Purton S."/>
            <person name="Ral J.P."/>
            <person name="Riano-Pachon D.M."/>
            <person name="Riekhof W."/>
            <person name="Rymarquis L."/>
            <person name="Schroda M."/>
            <person name="Stern D."/>
            <person name="Umen J."/>
            <person name="Willows R."/>
            <person name="Wilson N."/>
            <person name="Zimmer S.L."/>
            <person name="Allmer J."/>
            <person name="Balk J."/>
            <person name="Bisova K."/>
            <person name="Chen C.J."/>
            <person name="Elias M."/>
            <person name="Gendler K."/>
            <person name="Hauser C."/>
            <person name="Lamb M.R."/>
            <person name="Ledford H."/>
            <person name="Long J.C."/>
            <person name="Minagawa J."/>
            <person name="Page M.D."/>
            <person name="Pan J."/>
            <person name="Pootakham W."/>
            <person name="Roje S."/>
            <person name="Rose A."/>
            <person name="Stahlberg E."/>
            <person name="Terauchi A.M."/>
            <person name="Yang P."/>
            <person name="Ball S."/>
            <person name="Bowler C."/>
            <person name="Dieckmann C.L."/>
            <person name="Gladyshev V.N."/>
            <person name="Green P."/>
            <person name="Jorgensen R."/>
            <person name="Mayfield S."/>
            <person name="Mueller-Roeber B."/>
            <person name="Rajamani S."/>
            <person name="Sayre R.T."/>
            <person name="Brokstein P."/>
            <person name="Dubchak I."/>
            <person name="Goodstein D."/>
            <person name="Hornick L."/>
            <person name="Huang Y.W."/>
            <person name="Jhaveri J."/>
            <person name="Luo Y."/>
            <person name="Martinez D."/>
            <person name="Ngau W.C."/>
            <person name="Otillar B."/>
            <person name="Poliakov A."/>
            <person name="Porter A."/>
            <person name="Szajkowski L."/>
            <person name="Werner G."/>
            <person name="Zhou K."/>
            <person name="Grigoriev I.V."/>
            <person name="Rokhsar D.S."/>
            <person name="Grossman A.R."/>
        </authorList>
    </citation>
    <scope>NUCLEOTIDE SEQUENCE [LARGE SCALE GENOMIC DNA]</scope>
    <source>
        <strain evidence="3">CC-503</strain>
    </source>
</reference>
<gene>
    <name evidence="2" type="ORF">CHLRE_17g743997v5</name>
</gene>
<dbReference type="PANTHER" id="PTHR37807">
    <property type="entry name" value="OS07G0160300 PROTEIN"/>
    <property type="match status" value="1"/>
</dbReference>
<dbReference type="OrthoDB" id="342190at2759"/>
<proteinExistence type="predicted"/>
<dbReference type="PANTHER" id="PTHR37807:SF3">
    <property type="entry name" value="OS07G0160300 PROTEIN"/>
    <property type="match status" value="1"/>
</dbReference>
<accession>A0A2K3CRX8</accession>
<sequence>MFRVAERQLGLGLSVVADCPFARVSLYQRALELVSKVERLQCAPAAFAGSARHEAADQQQSLLPPATIRPPAEAVGTAPAGDTPCGSAFEPPEEGCKRSTTGSNLKQETRLLVVVVDVECSDEGLWRRRLDARGAEDAGTERSHKPGSWEQLQDLLSRCATAGHVR</sequence>
<dbReference type="RefSeq" id="XP_042915165.1">
    <property type="nucleotide sequence ID" value="XM_043072706.1"/>
</dbReference>
<dbReference type="ExpressionAtlas" id="A0A2K3CRX8">
    <property type="expression patterns" value="baseline"/>
</dbReference>
<dbReference type="EMBL" id="CM008978">
    <property type="protein sequence ID" value="PNW71042.1"/>
    <property type="molecule type" value="Genomic_DNA"/>
</dbReference>
<dbReference type="GeneID" id="5716333"/>
<keyword evidence="3" id="KW-1185">Reference proteome</keyword>
<evidence type="ECO:0000313" key="2">
    <source>
        <dbReference type="EMBL" id="PNW71042.1"/>
    </source>
</evidence>
<evidence type="ECO:0000256" key="1">
    <source>
        <dbReference type="SAM" id="MobiDB-lite"/>
    </source>
</evidence>
<evidence type="ECO:0000313" key="3">
    <source>
        <dbReference type="Proteomes" id="UP000006906"/>
    </source>
</evidence>